<evidence type="ECO:0000256" key="6">
    <source>
        <dbReference type="ARBA" id="ARBA00022737"/>
    </source>
</evidence>
<evidence type="ECO:0000259" key="9">
    <source>
        <dbReference type="PROSITE" id="PS51278"/>
    </source>
</evidence>
<keyword evidence="6" id="KW-0677">Repeat</keyword>
<dbReference type="EMBL" id="JBHRTL010000004">
    <property type="protein sequence ID" value="MFC3154180.1"/>
    <property type="molecule type" value="Genomic_DNA"/>
</dbReference>
<dbReference type="PROSITE" id="PS51464">
    <property type="entry name" value="SIS"/>
    <property type="match status" value="2"/>
</dbReference>
<evidence type="ECO:0000313" key="12">
    <source>
        <dbReference type="Proteomes" id="UP001595548"/>
    </source>
</evidence>
<dbReference type="PANTHER" id="PTHR10937:SF0">
    <property type="entry name" value="GLUTAMINE--FRUCTOSE-6-PHOSPHATE TRANSAMINASE (ISOMERIZING)"/>
    <property type="match status" value="1"/>
</dbReference>
<dbReference type="HAMAP" id="MF_00164">
    <property type="entry name" value="GlmS"/>
    <property type="match status" value="1"/>
</dbReference>
<dbReference type="InterPro" id="IPR047084">
    <property type="entry name" value="GFAT_N"/>
</dbReference>
<proteinExistence type="inferred from homology"/>
<dbReference type="Pfam" id="PF13522">
    <property type="entry name" value="GATase_6"/>
    <property type="match status" value="1"/>
</dbReference>
<dbReference type="PROSITE" id="PS51278">
    <property type="entry name" value="GATASE_TYPE_2"/>
    <property type="match status" value="1"/>
</dbReference>
<accession>A0ABV7HNW8</accession>
<dbReference type="CDD" id="cd05009">
    <property type="entry name" value="SIS_GlmS_GlmD_2"/>
    <property type="match status" value="1"/>
</dbReference>
<comment type="subcellular location">
    <subcellularLocation>
        <location evidence="8">Cytoplasm</location>
    </subcellularLocation>
</comment>
<dbReference type="CDD" id="cd00714">
    <property type="entry name" value="GFAT"/>
    <property type="match status" value="1"/>
</dbReference>
<feature type="domain" description="SIS" evidence="10">
    <location>
        <begin position="286"/>
        <end position="426"/>
    </location>
</feature>
<feature type="active site" description="For Fru-6P isomerization activity" evidence="8">
    <location>
        <position position="604"/>
    </location>
</feature>
<keyword evidence="12" id="KW-1185">Reference proteome</keyword>
<keyword evidence="5 8" id="KW-0808">Transferase</keyword>
<dbReference type="InterPro" id="IPR029055">
    <property type="entry name" value="Ntn_hydrolases_N"/>
</dbReference>
<dbReference type="EC" id="2.6.1.16" evidence="2 8"/>
<keyword evidence="8" id="KW-0963">Cytoplasm</keyword>
<dbReference type="CDD" id="cd05008">
    <property type="entry name" value="SIS_GlmS_GlmD_1"/>
    <property type="match status" value="1"/>
</dbReference>
<dbReference type="GO" id="GO:0004360">
    <property type="term" value="F:glutamine-fructose-6-phosphate transaminase (isomerizing) activity"/>
    <property type="evidence" value="ECO:0007669"/>
    <property type="project" value="UniProtKB-EC"/>
</dbReference>
<dbReference type="Proteomes" id="UP001595548">
    <property type="component" value="Unassembled WGS sequence"/>
</dbReference>
<dbReference type="RefSeq" id="WP_382414298.1">
    <property type="nucleotide sequence ID" value="NZ_AP031500.1"/>
</dbReference>
<comment type="subunit">
    <text evidence="8">Homodimer.</text>
</comment>
<name>A0ABV7HNW8_9GAMM</name>
<evidence type="ECO:0000256" key="1">
    <source>
        <dbReference type="ARBA" id="ARBA00001031"/>
    </source>
</evidence>
<evidence type="ECO:0000256" key="5">
    <source>
        <dbReference type="ARBA" id="ARBA00022679"/>
    </source>
</evidence>
<comment type="catalytic activity">
    <reaction evidence="1 8">
        <text>D-fructose 6-phosphate + L-glutamine = D-glucosamine 6-phosphate + L-glutamate</text>
        <dbReference type="Rhea" id="RHEA:13237"/>
        <dbReference type="ChEBI" id="CHEBI:29985"/>
        <dbReference type="ChEBI" id="CHEBI:58359"/>
        <dbReference type="ChEBI" id="CHEBI:58725"/>
        <dbReference type="ChEBI" id="CHEBI:61527"/>
        <dbReference type="EC" id="2.6.1.16"/>
    </reaction>
</comment>
<feature type="active site" description="Nucleophile; for GATase activity" evidence="8">
    <location>
        <position position="2"/>
    </location>
</feature>
<comment type="function">
    <text evidence="8">Catalyzes the first step in hexosamine metabolism, converting fructose-6P into glucosamine-6P using glutamine as a nitrogen source.</text>
</comment>
<dbReference type="InterPro" id="IPR001347">
    <property type="entry name" value="SIS_dom"/>
</dbReference>
<dbReference type="NCBIfam" id="NF001484">
    <property type="entry name" value="PRK00331.1"/>
    <property type="match status" value="1"/>
</dbReference>
<evidence type="ECO:0000313" key="11">
    <source>
        <dbReference type="EMBL" id="MFC3154180.1"/>
    </source>
</evidence>
<dbReference type="NCBIfam" id="TIGR01135">
    <property type="entry name" value="glmS"/>
    <property type="match status" value="1"/>
</dbReference>
<feature type="initiator methionine" description="Removed" evidence="8">
    <location>
        <position position="1"/>
    </location>
</feature>
<feature type="domain" description="SIS" evidence="10">
    <location>
        <begin position="458"/>
        <end position="599"/>
    </location>
</feature>
<dbReference type="PANTHER" id="PTHR10937">
    <property type="entry name" value="GLUCOSAMINE--FRUCTOSE-6-PHOSPHATE AMINOTRANSFERASE, ISOMERIZING"/>
    <property type="match status" value="1"/>
</dbReference>
<dbReference type="Pfam" id="PF01380">
    <property type="entry name" value="SIS"/>
    <property type="match status" value="2"/>
</dbReference>
<dbReference type="InterPro" id="IPR005855">
    <property type="entry name" value="GFAT"/>
</dbReference>
<dbReference type="InterPro" id="IPR046348">
    <property type="entry name" value="SIS_dom_sf"/>
</dbReference>
<keyword evidence="4 8" id="KW-0032">Aminotransferase</keyword>
<evidence type="ECO:0000256" key="4">
    <source>
        <dbReference type="ARBA" id="ARBA00022576"/>
    </source>
</evidence>
<reference evidence="12" key="1">
    <citation type="journal article" date="2019" name="Int. J. Syst. Evol. Microbiol.">
        <title>The Global Catalogue of Microorganisms (GCM) 10K type strain sequencing project: providing services to taxonomists for standard genome sequencing and annotation.</title>
        <authorList>
            <consortium name="The Broad Institute Genomics Platform"/>
            <consortium name="The Broad Institute Genome Sequencing Center for Infectious Disease"/>
            <person name="Wu L."/>
            <person name="Ma J."/>
        </authorList>
    </citation>
    <scope>NUCLEOTIDE SEQUENCE [LARGE SCALE GENOMIC DNA]</scope>
    <source>
        <strain evidence="12">KCTC 52141</strain>
    </source>
</reference>
<evidence type="ECO:0000256" key="8">
    <source>
        <dbReference type="HAMAP-Rule" id="MF_00164"/>
    </source>
</evidence>
<dbReference type="InterPro" id="IPR017932">
    <property type="entry name" value="GATase_2_dom"/>
</dbReference>
<evidence type="ECO:0000256" key="2">
    <source>
        <dbReference type="ARBA" id="ARBA00012916"/>
    </source>
</evidence>
<feature type="domain" description="Glutamine amidotransferase type-2" evidence="9">
    <location>
        <begin position="2"/>
        <end position="218"/>
    </location>
</feature>
<organism evidence="11 12">
    <name type="scientific">Gilvimarinus japonicus</name>
    <dbReference type="NCBI Taxonomy" id="1796469"/>
    <lineage>
        <taxon>Bacteria</taxon>
        <taxon>Pseudomonadati</taxon>
        <taxon>Pseudomonadota</taxon>
        <taxon>Gammaproteobacteria</taxon>
        <taxon>Cellvibrionales</taxon>
        <taxon>Cellvibrionaceae</taxon>
        <taxon>Gilvimarinus</taxon>
    </lineage>
</organism>
<evidence type="ECO:0000259" key="10">
    <source>
        <dbReference type="PROSITE" id="PS51464"/>
    </source>
</evidence>
<dbReference type="InterPro" id="IPR035490">
    <property type="entry name" value="GlmS/FrlB_SIS"/>
</dbReference>
<dbReference type="SUPFAM" id="SSF56235">
    <property type="entry name" value="N-terminal nucleophile aminohydrolases (Ntn hydrolases)"/>
    <property type="match status" value="1"/>
</dbReference>
<evidence type="ECO:0000256" key="3">
    <source>
        <dbReference type="ARBA" id="ARBA00016090"/>
    </source>
</evidence>
<gene>
    <name evidence="8 11" type="primary">glmS</name>
    <name evidence="11" type="ORF">ACFOEB_03125</name>
</gene>
<dbReference type="InterPro" id="IPR035466">
    <property type="entry name" value="GlmS/AgaS_SIS"/>
</dbReference>
<dbReference type="SUPFAM" id="SSF53697">
    <property type="entry name" value="SIS domain"/>
    <property type="match status" value="1"/>
</dbReference>
<sequence length="609" mass="66558">MCGIVGAVAQRDVADILLEGLRRLEYRGYDSAGLAVIREANNLVRLRRVGKVQALSDAMIDPLPGGTGIAHTRWATHGEPNERNAHPHISHDEIAVVHNGIIENHEQLRVQLQRAGYVFESETDTEVIVHLIHASLKETDSLVTAVKTAVSQLRGAYGAVVVDSRQPDRMVVARSGSPLVIGLGIGENFVASDSLALLPVTRQFIYLEEGDVAEITRTEVVIEDASGKVVDRPAQESSASYDAGNKGEYRHFMLKEIYDQPQAVRNALESRLADDHVLEQSFGAQASEIFANVKHVQIVACGTSYHSAMVARYWMESLANIACSVEIASEYRYRKPIVPEGSLLVTISQSGETADTLAALRMARHSGYLATLAICNVGASSLVRESDLAFMTRAGVEIGVASTKAFTTQLVGLALLVLAIGQHQNLNALLLEEMIAALKSLPEQLEQTLLLAGEIEKLAEEFADKQHTLFLGRGDQYPIAMEGALKLKEISYIHAEAYAAGELKHGPLALIDEDMPIVVVAPNNELLEKLKSNVEEVRARGGLLYVFADRDARFISDDTMRVINLPHTHPWMAPIVYTLPLQLLSYYVAIIKGTDVDQPRNLAKSVTVE</sequence>
<keyword evidence="7" id="KW-0315">Glutamine amidotransferase</keyword>
<comment type="caution">
    <text evidence="11">The sequence shown here is derived from an EMBL/GenBank/DDBJ whole genome shotgun (WGS) entry which is preliminary data.</text>
</comment>
<evidence type="ECO:0000256" key="7">
    <source>
        <dbReference type="ARBA" id="ARBA00022962"/>
    </source>
</evidence>
<protein>
    <recommendedName>
        <fullName evidence="3 8">Glutamine--fructose-6-phosphate aminotransferase [isomerizing]</fullName>
        <ecNumber evidence="2 8">2.6.1.16</ecNumber>
    </recommendedName>
    <alternativeName>
        <fullName evidence="8">D-fructose-6-phosphate amidotransferase</fullName>
    </alternativeName>
    <alternativeName>
        <fullName evidence="8">GFAT</fullName>
    </alternativeName>
    <alternativeName>
        <fullName evidence="8">Glucosamine-6-phosphate synthase</fullName>
    </alternativeName>
    <alternativeName>
        <fullName evidence="8">Hexosephosphate aminotransferase</fullName>
    </alternativeName>
    <alternativeName>
        <fullName evidence="8">L-glutamine--D-fructose-6-phosphate amidotransferase</fullName>
    </alternativeName>
</protein>
<dbReference type="Gene3D" id="3.40.50.10490">
    <property type="entry name" value="Glucose-6-phosphate isomerase like protein, domain 1"/>
    <property type="match status" value="2"/>
</dbReference>
<dbReference type="Gene3D" id="3.60.20.10">
    <property type="entry name" value="Glutamine Phosphoribosylpyrophosphate, subunit 1, domain 1"/>
    <property type="match status" value="1"/>
</dbReference>